<comment type="caution">
    <text evidence="1">The sequence shown here is derived from an EMBL/GenBank/DDBJ whole genome shotgun (WGS) entry which is preliminary data.</text>
</comment>
<dbReference type="Proteomes" id="UP001416858">
    <property type="component" value="Unassembled WGS sequence"/>
</dbReference>
<reference evidence="1 2" key="1">
    <citation type="submission" date="2024-02" db="EMBL/GenBank/DDBJ databases">
        <title>Rhodopirellula caenicola NBRC 110016.</title>
        <authorList>
            <person name="Ichikawa N."/>
            <person name="Katano-Makiyama Y."/>
            <person name="Hidaka K."/>
        </authorList>
    </citation>
    <scope>NUCLEOTIDE SEQUENCE [LARGE SCALE GENOMIC DNA]</scope>
    <source>
        <strain evidence="1 2">NBRC 110016</strain>
    </source>
</reference>
<keyword evidence="2" id="KW-1185">Reference proteome</keyword>
<proteinExistence type="predicted"/>
<organism evidence="1 2">
    <name type="scientific">Novipirellula caenicola</name>
    <dbReference type="NCBI Taxonomy" id="1536901"/>
    <lineage>
        <taxon>Bacteria</taxon>
        <taxon>Pseudomonadati</taxon>
        <taxon>Planctomycetota</taxon>
        <taxon>Planctomycetia</taxon>
        <taxon>Pirellulales</taxon>
        <taxon>Pirellulaceae</taxon>
        <taxon>Novipirellula</taxon>
    </lineage>
</organism>
<protein>
    <submittedName>
        <fullName evidence="1">Uncharacterized protein</fullName>
    </submittedName>
</protein>
<evidence type="ECO:0000313" key="1">
    <source>
        <dbReference type="EMBL" id="GAA5506792.1"/>
    </source>
</evidence>
<dbReference type="EMBL" id="BAABRO010000004">
    <property type="protein sequence ID" value="GAA5506792.1"/>
    <property type="molecule type" value="Genomic_DNA"/>
</dbReference>
<accession>A0ABP9VNM5</accession>
<gene>
    <name evidence="1" type="ORF">Rcae01_02245</name>
</gene>
<name>A0ABP9VNM5_9BACT</name>
<sequence length="67" mass="7766">MVELVNKIGGLVKRRRSALAKSGDWFPRYEIIAERVSGQEKKFLTCSAPWSFQSPPRFFPTRSFRFG</sequence>
<evidence type="ECO:0000313" key="2">
    <source>
        <dbReference type="Proteomes" id="UP001416858"/>
    </source>
</evidence>